<evidence type="ECO:0000259" key="1">
    <source>
        <dbReference type="SMART" id="SM00418"/>
    </source>
</evidence>
<dbReference type="Pfam" id="PF12840">
    <property type="entry name" value="HTH_20"/>
    <property type="match status" value="1"/>
</dbReference>
<dbReference type="SUPFAM" id="SSF46785">
    <property type="entry name" value="Winged helix' DNA-binding domain"/>
    <property type="match status" value="1"/>
</dbReference>
<dbReference type="InterPro" id="IPR011991">
    <property type="entry name" value="ArsR-like_HTH"/>
</dbReference>
<dbReference type="InterPro" id="IPR036390">
    <property type="entry name" value="WH_DNA-bd_sf"/>
</dbReference>
<dbReference type="Gene3D" id="1.10.10.10">
    <property type="entry name" value="Winged helix-like DNA-binding domain superfamily/Winged helix DNA-binding domain"/>
    <property type="match status" value="1"/>
</dbReference>
<dbReference type="GO" id="GO:0003700">
    <property type="term" value="F:DNA-binding transcription factor activity"/>
    <property type="evidence" value="ECO:0007669"/>
    <property type="project" value="InterPro"/>
</dbReference>
<dbReference type="EMBL" id="LMWN01000008">
    <property type="protein sequence ID" value="KUN08486.1"/>
    <property type="molecule type" value="Genomic_DNA"/>
</dbReference>
<dbReference type="InterPro" id="IPR036388">
    <property type="entry name" value="WH-like_DNA-bd_sf"/>
</dbReference>
<dbReference type="CDD" id="cd00090">
    <property type="entry name" value="HTH_ARSR"/>
    <property type="match status" value="1"/>
</dbReference>
<feature type="domain" description="HTH arsR-type" evidence="1">
    <location>
        <begin position="15"/>
        <end position="102"/>
    </location>
</feature>
<accession>A0A117Q4W1</accession>
<evidence type="ECO:0000313" key="3">
    <source>
        <dbReference type="Proteomes" id="UP000053127"/>
    </source>
</evidence>
<gene>
    <name evidence="2" type="ORF">AQI95_08975</name>
</gene>
<dbReference type="STRING" id="67386.AQI95_08975"/>
<protein>
    <recommendedName>
        <fullName evidence="1">HTH arsR-type domain-containing protein</fullName>
    </recommendedName>
</protein>
<dbReference type="RefSeq" id="WP_067120049.1">
    <property type="nucleotide sequence ID" value="NZ_KQ948208.1"/>
</dbReference>
<reference evidence="2 3" key="1">
    <citation type="submission" date="2015-10" db="EMBL/GenBank/DDBJ databases">
        <title>Draft genome sequence of Streptomyces yokosukanensis DSM 40224, type strain for the species Streptomyces yokosukanensis.</title>
        <authorList>
            <person name="Ruckert C."/>
            <person name="Winkler A."/>
            <person name="Kalinowski J."/>
            <person name="Kampfer P."/>
            <person name="Glaeser S."/>
        </authorList>
    </citation>
    <scope>NUCLEOTIDE SEQUENCE [LARGE SCALE GENOMIC DNA]</scope>
    <source>
        <strain evidence="2 3">DSM 40224</strain>
    </source>
</reference>
<keyword evidence="3" id="KW-1185">Reference proteome</keyword>
<dbReference type="InterPro" id="IPR001845">
    <property type="entry name" value="HTH_ArsR_DNA-bd_dom"/>
</dbReference>
<organism evidence="2 3">
    <name type="scientific">Streptomyces yokosukanensis</name>
    <dbReference type="NCBI Taxonomy" id="67386"/>
    <lineage>
        <taxon>Bacteria</taxon>
        <taxon>Bacillati</taxon>
        <taxon>Actinomycetota</taxon>
        <taxon>Actinomycetes</taxon>
        <taxon>Kitasatosporales</taxon>
        <taxon>Streptomycetaceae</taxon>
        <taxon>Streptomyces</taxon>
    </lineage>
</organism>
<evidence type="ECO:0000313" key="2">
    <source>
        <dbReference type="EMBL" id="KUN08486.1"/>
    </source>
</evidence>
<dbReference type="AlphaFoldDB" id="A0A117Q4W1"/>
<sequence length="196" mass="22683">MTDGMPEMTSLERTALYKSLGNPLRRRILEYLGRHGEANSTVLARELGESSGTTSYHLRKLAEQRLIEEIPEKSGGRERWWRSLPFRHTTPDPATMAPQEYEAAARLAHLKIEFDTALYRRAHQDYRGPEGWSQVQRHGTWLTREELLDFVREYHALLDRYGHPREEAPDGARPMLMRFYAVPEPVGEWNGEPTGP</sequence>
<dbReference type="OrthoDB" id="7945987at2"/>
<name>A0A117Q4W1_9ACTN</name>
<proteinExistence type="predicted"/>
<comment type="caution">
    <text evidence="2">The sequence shown here is derived from an EMBL/GenBank/DDBJ whole genome shotgun (WGS) entry which is preliminary data.</text>
</comment>
<dbReference type="SMART" id="SM00418">
    <property type="entry name" value="HTH_ARSR"/>
    <property type="match status" value="1"/>
</dbReference>
<dbReference type="Proteomes" id="UP000053127">
    <property type="component" value="Unassembled WGS sequence"/>
</dbReference>